<organism evidence="2 3">
    <name type="scientific">Ascobolus immersus RN42</name>
    <dbReference type="NCBI Taxonomy" id="1160509"/>
    <lineage>
        <taxon>Eukaryota</taxon>
        <taxon>Fungi</taxon>
        <taxon>Dikarya</taxon>
        <taxon>Ascomycota</taxon>
        <taxon>Pezizomycotina</taxon>
        <taxon>Pezizomycetes</taxon>
        <taxon>Pezizales</taxon>
        <taxon>Ascobolaceae</taxon>
        <taxon>Ascobolus</taxon>
    </lineage>
</organism>
<dbReference type="EMBL" id="ML120091">
    <property type="protein sequence ID" value="RPA70750.1"/>
    <property type="molecule type" value="Genomic_DNA"/>
</dbReference>
<sequence length="297" mass="32953">MSHPRPEPLVAPEPDPLTLYDNVPANEGVYTACCYYRPADHAGRVVCYMIDLNNDFSWVPQGFMTRGTFQPAISIAFLSGRKNQPSKVPFFWVAKPTSSADVVDSPTPTADGPRGKVAALLYKPHESELEKEEIRQFMEDNCTNSDHIVGLMSSGHSVAFDIAWEPLSVHPFTLAVESERLGKDRFYVAEGRGTFYCQSCPYYRRETTWTPPSSSATSSQSQYESAGEENGVNQESDDFGDDEGSDNGVDANGQYCRLGMNGANDNINRNHSDFHDQDMIFDHGKSDSSTDDECEVL</sequence>
<proteinExistence type="predicted"/>
<evidence type="ECO:0000313" key="2">
    <source>
        <dbReference type="EMBL" id="RPA70750.1"/>
    </source>
</evidence>
<name>A0A3N4HF00_ASCIM</name>
<evidence type="ECO:0000256" key="1">
    <source>
        <dbReference type="SAM" id="MobiDB-lite"/>
    </source>
</evidence>
<accession>A0A3N4HF00</accession>
<evidence type="ECO:0000313" key="3">
    <source>
        <dbReference type="Proteomes" id="UP000275078"/>
    </source>
</evidence>
<keyword evidence="3" id="KW-1185">Reference proteome</keyword>
<gene>
    <name evidence="2" type="ORF">BJ508DRAFT_336843</name>
</gene>
<dbReference type="AlphaFoldDB" id="A0A3N4HF00"/>
<feature type="compositionally biased region" description="Basic and acidic residues" evidence="1">
    <location>
        <begin position="268"/>
        <end position="288"/>
    </location>
</feature>
<feature type="compositionally biased region" description="Low complexity" evidence="1">
    <location>
        <begin position="208"/>
        <end position="225"/>
    </location>
</feature>
<feature type="compositionally biased region" description="Acidic residues" evidence="1">
    <location>
        <begin position="235"/>
        <end position="245"/>
    </location>
</feature>
<protein>
    <submittedName>
        <fullName evidence="2">Uncharacterized protein</fullName>
    </submittedName>
</protein>
<dbReference type="Proteomes" id="UP000275078">
    <property type="component" value="Unassembled WGS sequence"/>
</dbReference>
<reference evidence="2 3" key="1">
    <citation type="journal article" date="2018" name="Nat. Ecol. Evol.">
        <title>Pezizomycetes genomes reveal the molecular basis of ectomycorrhizal truffle lifestyle.</title>
        <authorList>
            <person name="Murat C."/>
            <person name="Payen T."/>
            <person name="Noel B."/>
            <person name="Kuo A."/>
            <person name="Morin E."/>
            <person name="Chen J."/>
            <person name="Kohler A."/>
            <person name="Krizsan K."/>
            <person name="Balestrini R."/>
            <person name="Da Silva C."/>
            <person name="Montanini B."/>
            <person name="Hainaut M."/>
            <person name="Levati E."/>
            <person name="Barry K.W."/>
            <person name="Belfiori B."/>
            <person name="Cichocki N."/>
            <person name="Clum A."/>
            <person name="Dockter R.B."/>
            <person name="Fauchery L."/>
            <person name="Guy J."/>
            <person name="Iotti M."/>
            <person name="Le Tacon F."/>
            <person name="Lindquist E.A."/>
            <person name="Lipzen A."/>
            <person name="Malagnac F."/>
            <person name="Mello A."/>
            <person name="Molinier V."/>
            <person name="Miyauchi S."/>
            <person name="Poulain J."/>
            <person name="Riccioni C."/>
            <person name="Rubini A."/>
            <person name="Sitrit Y."/>
            <person name="Splivallo R."/>
            <person name="Traeger S."/>
            <person name="Wang M."/>
            <person name="Zifcakova L."/>
            <person name="Wipf D."/>
            <person name="Zambonelli A."/>
            <person name="Paolocci F."/>
            <person name="Nowrousian M."/>
            <person name="Ottonello S."/>
            <person name="Baldrian P."/>
            <person name="Spatafora J.W."/>
            <person name="Henrissat B."/>
            <person name="Nagy L.G."/>
            <person name="Aury J.M."/>
            <person name="Wincker P."/>
            <person name="Grigoriev I.V."/>
            <person name="Bonfante P."/>
            <person name="Martin F.M."/>
        </authorList>
    </citation>
    <scope>NUCLEOTIDE SEQUENCE [LARGE SCALE GENOMIC DNA]</scope>
    <source>
        <strain evidence="2 3">RN42</strain>
    </source>
</reference>
<feature type="region of interest" description="Disordered" evidence="1">
    <location>
        <begin position="208"/>
        <end position="297"/>
    </location>
</feature>